<evidence type="ECO:0000256" key="1">
    <source>
        <dbReference type="ARBA" id="ARBA00004389"/>
    </source>
</evidence>
<accession>D2V5R3</accession>
<evidence type="ECO:0000256" key="5">
    <source>
        <dbReference type="ARBA" id="ARBA00022676"/>
    </source>
</evidence>
<reference evidence="15 16" key="1">
    <citation type="journal article" date="2010" name="Cell">
        <title>The genome of Naegleria gruberi illuminates early eukaryotic versatility.</title>
        <authorList>
            <person name="Fritz-Laylin L.K."/>
            <person name="Prochnik S.E."/>
            <person name="Ginger M.L."/>
            <person name="Dacks J.B."/>
            <person name="Carpenter M.L."/>
            <person name="Field M.C."/>
            <person name="Kuo A."/>
            <person name="Paredez A."/>
            <person name="Chapman J."/>
            <person name="Pham J."/>
            <person name="Shu S."/>
            <person name="Neupane R."/>
            <person name="Cipriano M."/>
            <person name="Mancuso J."/>
            <person name="Tu H."/>
            <person name="Salamov A."/>
            <person name="Lindquist E."/>
            <person name="Shapiro H."/>
            <person name="Lucas S."/>
            <person name="Grigoriev I.V."/>
            <person name="Cande W.Z."/>
            <person name="Fulton C."/>
            <person name="Rokhsar D.S."/>
            <person name="Dawson S.C."/>
        </authorList>
    </citation>
    <scope>NUCLEOTIDE SEQUENCE [LARGE SCALE GENOMIC DNA]</scope>
    <source>
        <strain evidence="15 16">NEG-M</strain>
    </source>
</reference>
<dbReference type="InParanoid" id="D2V5R3"/>
<evidence type="ECO:0000259" key="13">
    <source>
        <dbReference type="Pfam" id="PF00534"/>
    </source>
</evidence>
<evidence type="ECO:0000256" key="8">
    <source>
        <dbReference type="ARBA" id="ARBA00022824"/>
    </source>
</evidence>
<dbReference type="GO" id="GO:0005789">
    <property type="term" value="C:endoplasmic reticulum membrane"/>
    <property type="evidence" value="ECO:0007669"/>
    <property type="project" value="UniProtKB-SubCell"/>
</dbReference>
<dbReference type="eggNOG" id="KOG1387">
    <property type="taxonomic scope" value="Eukaryota"/>
</dbReference>
<dbReference type="AlphaFoldDB" id="D2V5R3"/>
<dbReference type="Gene3D" id="3.40.50.2000">
    <property type="entry name" value="Glycogen Phosphorylase B"/>
    <property type="match status" value="1"/>
</dbReference>
<sequence>MWYQSVLSVISLIFVIIYLRVNYFPSIKKACRSKFRTPKDETVVAFMHPYSEGCAGGERVLWWIIKALQQLRDDVHVVLFSGKPLNENGTFQNITEEQYEKILTDKVKKIFNIELDRPVQVVFLYNRDLLEAASKARLTLIGQSLASIMLGWEAVSTYTPDVFIDTHGLPFTYFVAKLAGCKVGSYTHYPTISTDMLERVVKRVTAYNNDDSVTNSTLKTSLKLTYYKIFSALYGFFAGYFCDMVMVNSTWTHGHVKSLWWLRNRKIKKSRLNIEIVYPPCNVDHLTTVPLAHETRKPYILSVGQFRPEKDHALQVRAFSSFLKNEEYDLGGSTRISKKDVKLILLGGCRNEEDSARVDYLKKLAQDMEIPSSQFEIITNAPFSQLLEKLGESMIGIHSMWNEHFGICVVEYMAAGLITLSHNSGGPKSDIVTPNKTGFLAETEKEYSQAINDILSRYHTEEMKEIQENARKSADRYTEEKFVVDAQECLKELLI</sequence>
<evidence type="ECO:0000256" key="12">
    <source>
        <dbReference type="RuleBase" id="RU367051"/>
    </source>
</evidence>
<evidence type="ECO:0000259" key="14">
    <source>
        <dbReference type="Pfam" id="PF15924"/>
    </source>
</evidence>
<dbReference type="UniPathway" id="UPA00378"/>
<keyword evidence="9 12" id="KW-1133">Transmembrane helix</keyword>
<feature type="domain" description="ALG11 mannosyltransferase N-terminal" evidence="14">
    <location>
        <begin position="42"/>
        <end position="260"/>
    </location>
</feature>
<dbReference type="SUPFAM" id="SSF53756">
    <property type="entry name" value="UDP-Glycosyltransferase/glycogen phosphorylase"/>
    <property type="match status" value="1"/>
</dbReference>
<keyword evidence="16" id="KW-1185">Reference proteome</keyword>
<dbReference type="InterPro" id="IPR001296">
    <property type="entry name" value="Glyco_trans_1"/>
</dbReference>
<comment type="function">
    <text evidence="12">GDP-Man:Man(3)GlcNAc(2)-PP-Dol alpha-1,2-mannosyltransferase that operates in the biosynthetic pathway of dolichol-linked oligosaccharides, the glycan precursors employed in protein asparagine (N)-glycosylation. The assembly of dolichol-linked oligosaccharides begins on the cytosolic side of the endoplasmic reticulum membrane and finishes in its lumen. The sequential addition of sugars to dolichol pyrophosphate produces dolichol-linked oligosaccharides containing fourteen sugars, including two GlcNAcs, nine mannoses and three glucoses. Once assembled, the oligosaccharide is transferred from the lipid to nascent proteins by oligosaccharyltransferases. Catalyzes, on the cytoplasmic face of the endoplasmic reticulum, the addition of the fourth and fifth mannose residues to the dolichol-linked oligosaccharide chain, to produce Man(5)GlcNAc(2)-PP-dolichol core oligosaccharide.</text>
</comment>
<evidence type="ECO:0000256" key="9">
    <source>
        <dbReference type="ARBA" id="ARBA00022989"/>
    </source>
</evidence>
<evidence type="ECO:0000256" key="3">
    <source>
        <dbReference type="ARBA" id="ARBA00012645"/>
    </source>
</evidence>
<dbReference type="InterPro" id="IPR038013">
    <property type="entry name" value="ALG11"/>
</dbReference>
<feature type="domain" description="Glycosyl transferase family 1" evidence="13">
    <location>
        <begin position="292"/>
        <end position="472"/>
    </location>
</feature>
<dbReference type="EC" id="2.4.1.131" evidence="3 12"/>
<evidence type="ECO:0000256" key="10">
    <source>
        <dbReference type="ARBA" id="ARBA00023136"/>
    </source>
</evidence>
<comment type="subcellular location">
    <subcellularLocation>
        <location evidence="1">Endoplasmic reticulum membrane</location>
        <topology evidence="1">Single-pass membrane protein</topology>
    </subcellularLocation>
</comment>
<dbReference type="FunCoup" id="D2V5R3">
    <property type="interactions" value="267"/>
</dbReference>
<dbReference type="KEGG" id="ngr:NAEGRDRAFT_35674"/>
<dbReference type="Pfam" id="PF15924">
    <property type="entry name" value="ALG11_N"/>
    <property type="match status" value="1"/>
</dbReference>
<comment type="catalytic activity">
    <reaction evidence="11 12">
        <text>an alpha-D-Man-(1-&gt;3)-[alpha-D-Man-(1-&gt;6)]-beta-D-Man-(1-&gt;4)-beta-D-GlcNAc-(1-&gt;4)-alpha-D-GlcNAc-diphospho-di-trans,poly-cis-dolichol + 2 GDP-alpha-D-mannose = an alpha-D-Man-(1-&gt;2)-alpha-D-Man-(1-&gt;2)-alpha-D-Man-(1-&gt;3)-[alpha-D-Man-(1-&gt;6)]-beta-D-Man-(1-&gt;4)-beta-D-GlcNAc-(1-&gt;4)-alpha-D-GlcNAc-diphospho-di-trans,poly-cis-dolichol + 2 GDP + 2 H(+)</text>
        <dbReference type="Rhea" id="RHEA:29523"/>
        <dbReference type="Rhea" id="RHEA-COMP:19515"/>
        <dbReference type="Rhea" id="RHEA-COMP:19516"/>
        <dbReference type="ChEBI" id="CHEBI:15378"/>
        <dbReference type="ChEBI" id="CHEBI:57527"/>
        <dbReference type="ChEBI" id="CHEBI:58189"/>
        <dbReference type="ChEBI" id="CHEBI:132511"/>
        <dbReference type="ChEBI" id="CHEBI:132515"/>
        <dbReference type="EC" id="2.4.1.131"/>
    </reaction>
    <physiologicalReaction direction="left-to-right" evidence="11 12">
        <dbReference type="Rhea" id="RHEA:29524"/>
    </physiologicalReaction>
</comment>
<dbReference type="Proteomes" id="UP000006671">
    <property type="component" value="Unassembled WGS sequence"/>
</dbReference>
<comment type="pathway">
    <text evidence="2 12">Protein modification; protein glycosylation.</text>
</comment>
<comment type="similarity">
    <text evidence="12">Belongs to the glycosyltransferase group 1 family. Glycosyltransferase 4 subfamily.</text>
</comment>
<dbReference type="EMBL" id="GG738853">
    <property type="protein sequence ID" value="EFC47843.1"/>
    <property type="molecule type" value="Genomic_DNA"/>
</dbReference>
<evidence type="ECO:0000256" key="4">
    <source>
        <dbReference type="ARBA" id="ARBA00022018"/>
    </source>
</evidence>
<evidence type="ECO:0000256" key="7">
    <source>
        <dbReference type="ARBA" id="ARBA00022692"/>
    </source>
</evidence>
<dbReference type="PANTHER" id="PTHR45919:SF1">
    <property type="entry name" value="GDP-MAN:MAN(3)GLCNAC(2)-PP-DOL ALPHA-1,2-MANNOSYLTRANSFERASE"/>
    <property type="match status" value="1"/>
</dbReference>
<dbReference type="InterPro" id="IPR031814">
    <property type="entry name" value="ALG11_N"/>
</dbReference>
<dbReference type="VEuPathDB" id="AmoebaDB:NAEGRDRAFT_35674"/>
<feature type="transmembrane region" description="Helical" evidence="12">
    <location>
        <begin position="6"/>
        <end position="24"/>
    </location>
</feature>
<evidence type="ECO:0000256" key="11">
    <source>
        <dbReference type="ARBA" id="ARBA00045065"/>
    </source>
</evidence>
<dbReference type="GeneID" id="8861868"/>
<dbReference type="RefSeq" id="XP_002680587.1">
    <property type="nucleotide sequence ID" value="XM_002680541.1"/>
</dbReference>
<evidence type="ECO:0000256" key="2">
    <source>
        <dbReference type="ARBA" id="ARBA00004922"/>
    </source>
</evidence>
<dbReference type="GO" id="GO:0004377">
    <property type="term" value="F:GDP-Man:Man(3)GlcNAc(2)-PP-Dol alpha-1,2-mannosyltransferase activity"/>
    <property type="evidence" value="ECO:0007669"/>
    <property type="project" value="UniProtKB-UniRule"/>
</dbReference>
<dbReference type="Pfam" id="PF00534">
    <property type="entry name" value="Glycos_transf_1"/>
    <property type="match status" value="1"/>
</dbReference>
<dbReference type="STRING" id="5762.D2V5R3"/>
<protein>
    <recommendedName>
        <fullName evidence="4 12">GDP-Man:Man(3)GlcNAc(2)-PP-Dol alpha-1,2-mannosyltransferase</fullName>
        <ecNumber evidence="3 12">2.4.1.131</ecNumber>
    </recommendedName>
</protein>
<name>D2V5R3_NAEGR</name>
<keyword evidence="5 12" id="KW-0328">Glycosyltransferase</keyword>
<gene>
    <name evidence="15" type="ORF">NAEGRDRAFT_35674</name>
</gene>
<evidence type="ECO:0000256" key="6">
    <source>
        <dbReference type="ARBA" id="ARBA00022679"/>
    </source>
</evidence>
<organism evidence="16">
    <name type="scientific">Naegleria gruberi</name>
    <name type="common">Amoeba</name>
    <dbReference type="NCBI Taxonomy" id="5762"/>
    <lineage>
        <taxon>Eukaryota</taxon>
        <taxon>Discoba</taxon>
        <taxon>Heterolobosea</taxon>
        <taxon>Tetramitia</taxon>
        <taxon>Eutetramitia</taxon>
        <taxon>Vahlkampfiidae</taxon>
        <taxon>Naegleria</taxon>
    </lineage>
</organism>
<keyword evidence="10 12" id="KW-0472">Membrane</keyword>
<evidence type="ECO:0000313" key="15">
    <source>
        <dbReference type="EMBL" id="EFC47843.1"/>
    </source>
</evidence>
<proteinExistence type="inferred from homology"/>
<dbReference type="PANTHER" id="PTHR45919">
    <property type="entry name" value="GDP-MAN:MAN(3)GLCNAC(2)-PP-DOL ALPHA-1,2-MANNOSYLTRANSFERASE"/>
    <property type="match status" value="1"/>
</dbReference>
<dbReference type="OMA" id="ARLYGWV"/>
<keyword evidence="8 12" id="KW-0256">Endoplasmic reticulum</keyword>
<keyword evidence="6 12" id="KW-0808">Transferase</keyword>
<evidence type="ECO:0000313" key="16">
    <source>
        <dbReference type="Proteomes" id="UP000006671"/>
    </source>
</evidence>
<dbReference type="OrthoDB" id="2276068at2759"/>
<dbReference type="GO" id="GO:0006487">
    <property type="term" value="P:protein N-linked glycosylation"/>
    <property type="evidence" value="ECO:0007669"/>
    <property type="project" value="TreeGrafter"/>
</dbReference>
<keyword evidence="7 12" id="KW-0812">Transmembrane</keyword>
<dbReference type="CDD" id="cd03806">
    <property type="entry name" value="GT4_ALG11-like"/>
    <property type="match status" value="1"/>
</dbReference>